<dbReference type="EMBL" id="CP000830">
    <property type="protein sequence ID" value="ABV93059.1"/>
    <property type="molecule type" value="Genomic_DNA"/>
</dbReference>
<dbReference type="InterPro" id="IPR020349">
    <property type="entry name" value="Uncharacterised_14.7kDa"/>
</dbReference>
<dbReference type="AlphaFoldDB" id="A8LIU5"/>
<dbReference type="Proteomes" id="UP000006833">
    <property type="component" value="Chromosome"/>
</dbReference>
<accession>A8LIU5</accession>
<dbReference type="Pfam" id="PF17267">
    <property type="entry name" value="DUF5333"/>
    <property type="match status" value="1"/>
</dbReference>
<proteinExistence type="predicted"/>
<dbReference type="eggNOG" id="ENOG5033GJZ">
    <property type="taxonomic scope" value="Bacteria"/>
</dbReference>
<sequence length="130" mass="13593">MIRAAVISLLLAGPAFSQELRPAPDYYTDAVFAVTMAEALATGCATVGVDIGAVSEQMTRLEAQLSEDGFDTATPFEQMLDPSAVFDAMGRAFLAKHPIEGQGTEAVCNAASAEIADETLIGSLLLEAPR</sequence>
<reference evidence="3" key="1">
    <citation type="journal article" date="2010" name="ISME J.">
        <title>The complete genome sequence of the algal symbiont Dinoroseobacter shibae: a hitchhiker's guide to life in the sea.</title>
        <authorList>
            <person name="Wagner-Dobler I."/>
            <person name="Ballhausen B."/>
            <person name="Berger M."/>
            <person name="Brinkhoff T."/>
            <person name="Buchholz I."/>
            <person name="Bunk B."/>
            <person name="Cypionka H."/>
            <person name="Daniel R."/>
            <person name="Drepper T."/>
            <person name="Gerdts G."/>
            <person name="Hahnke S."/>
            <person name="Han C."/>
            <person name="Jahn D."/>
            <person name="Kalhoefer D."/>
            <person name="Kiss H."/>
            <person name="Klenk H.P."/>
            <person name="Kyrpides N."/>
            <person name="Liebl W."/>
            <person name="Liesegang H."/>
            <person name="Meincke L."/>
            <person name="Pati A."/>
            <person name="Petersen J."/>
            <person name="Piekarski T."/>
            <person name="Pommerenke C."/>
            <person name="Pradella S."/>
            <person name="Pukall R."/>
            <person name="Rabus R."/>
            <person name="Stackebrandt E."/>
            <person name="Thole S."/>
            <person name="Thompson L."/>
            <person name="Tielen P."/>
            <person name="Tomasch J."/>
            <person name="von Jan M."/>
            <person name="Wanphrut N."/>
            <person name="Wichels A."/>
            <person name="Zech H."/>
            <person name="Simon M."/>
        </authorList>
    </citation>
    <scope>NUCLEOTIDE SEQUENCE [LARGE SCALE GENOMIC DNA]</scope>
    <source>
        <strain evidence="3">DSM 16493 / NCIMB 14021 / DFL 12</strain>
    </source>
</reference>
<dbReference type="OrthoDB" id="7859048at2"/>
<feature type="signal peptide" evidence="1">
    <location>
        <begin position="1"/>
        <end position="17"/>
    </location>
</feature>
<dbReference type="KEGG" id="dsh:Dshi_1317"/>
<evidence type="ECO:0000256" key="1">
    <source>
        <dbReference type="SAM" id="SignalP"/>
    </source>
</evidence>
<evidence type="ECO:0000313" key="3">
    <source>
        <dbReference type="Proteomes" id="UP000006833"/>
    </source>
</evidence>
<dbReference type="RefSeq" id="WP_012177989.1">
    <property type="nucleotide sequence ID" value="NC_009952.1"/>
</dbReference>
<keyword evidence="3" id="KW-1185">Reference proteome</keyword>
<dbReference type="STRING" id="398580.Dshi_1317"/>
<organism evidence="2 3">
    <name type="scientific">Dinoroseobacter shibae (strain DSM 16493 / NCIMB 14021 / DFL 12)</name>
    <dbReference type="NCBI Taxonomy" id="398580"/>
    <lineage>
        <taxon>Bacteria</taxon>
        <taxon>Pseudomonadati</taxon>
        <taxon>Pseudomonadota</taxon>
        <taxon>Alphaproteobacteria</taxon>
        <taxon>Rhodobacterales</taxon>
        <taxon>Roseobacteraceae</taxon>
        <taxon>Dinoroseobacter</taxon>
    </lineage>
</organism>
<keyword evidence="1" id="KW-0732">Signal</keyword>
<dbReference type="HOGENOM" id="CLU_1934680_0_0_5"/>
<gene>
    <name evidence="2" type="ordered locus">Dshi_1317</name>
</gene>
<name>A8LIU5_DINSH</name>
<evidence type="ECO:0000313" key="2">
    <source>
        <dbReference type="EMBL" id="ABV93059.1"/>
    </source>
</evidence>
<feature type="chain" id="PRO_5002725206" evidence="1">
    <location>
        <begin position="18"/>
        <end position="130"/>
    </location>
</feature>
<protein>
    <submittedName>
        <fullName evidence="2">Uncharacterized protein</fullName>
    </submittedName>
</protein>